<evidence type="ECO:0000313" key="1">
    <source>
        <dbReference type="EMBL" id="MPC68763.1"/>
    </source>
</evidence>
<gene>
    <name evidence="1" type="ORF">E2C01_062972</name>
</gene>
<comment type="caution">
    <text evidence="1">The sequence shown here is derived from an EMBL/GenBank/DDBJ whole genome shotgun (WGS) entry which is preliminary data.</text>
</comment>
<reference evidence="1 2" key="1">
    <citation type="submission" date="2019-05" db="EMBL/GenBank/DDBJ databases">
        <title>Another draft genome of Portunus trituberculatus and its Hox gene families provides insights of decapod evolution.</title>
        <authorList>
            <person name="Jeong J.-H."/>
            <person name="Song I."/>
            <person name="Kim S."/>
            <person name="Choi T."/>
            <person name="Kim D."/>
            <person name="Ryu S."/>
            <person name="Kim W."/>
        </authorList>
    </citation>
    <scope>NUCLEOTIDE SEQUENCE [LARGE SCALE GENOMIC DNA]</scope>
    <source>
        <tissue evidence="1">Muscle</tissue>
    </source>
</reference>
<sequence length="66" mass="7658">MASFRPEVVVSCLLQLVHHAARLRTSLAHAAALRQNLRPAHCKPIFRRASLRIPMWHEERFEGNFL</sequence>
<dbReference type="Proteomes" id="UP000324222">
    <property type="component" value="Unassembled WGS sequence"/>
</dbReference>
<name>A0A5B7HF52_PORTR</name>
<dbReference type="EMBL" id="VSRR010028330">
    <property type="protein sequence ID" value="MPC68763.1"/>
    <property type="molecule type" value="Genomic_DNA"/>
</dbReference>
<accession>A0A5B7HF52</accession>
<keyword evidence="2" id="KW-1185">Reference proteome</keyword>
<protein>
    <submittedName>
        <fullName evidence="1">Uncharacterized protein</fullName>
    </submittedName>
</protein>
<dbReference type="AlphaFoldDB" id="A0A5B7HF52"/>
<organism evidence="1 2">
    <name type="scientific">Portunus trituberculatus</name>
    <name type="common">Swimming crab</name>
    <name type="synonym">Neptunus trituberculatus</name>
    <dbReference type="NCBI Taxonomy" id="210409"/>
    <lineage>
        <taxon>Eukaryota</taxon>
        <taxon>Metazoa</taxon>
        <taxon>Ecdysozoa</taxon>
        <taxon>Arthropoda</taxon>
        <taxon>Crustacea</taxon>
        <taxon>Multicrustacea</taxon>
        <taxon>Malacostraca</taxon>
        <taxon>Eumalacostraca</taxon>
        <taxon>Eucarida</taxon>
        <taxon>Decapoda</taxon>
        <taxon>Pleocyemata</taxon>
        <taxon>Brachyura</taxon>
        <taxon>Eubrachyura</taxon>
        <taxon>Portunoidea</taxon>
        <taxon>Portunidae</taxon>
        <taxon>Portuninae</taxon>
        <taxon>Portunus</taxon>
    </lineage>
</organism>
<proteinExistence type="predicted"/>
<evidence type="ECO:0000313" key="2">
    <source>
        <dbReference type="Proteomes" id="UP000324222"/>
    </source>
</evidence>